<name>A0A0P7BQN6_9BACT</name>
<dbReference type="RefSeq" id="WP_055149042.1">
    <property type="nucleotide sequence ID" value="NZ_JXSZ01000010.1"/>
</dbReference>
<keyword evidence="3 6" id="KW-0732">Signal</keyword>
<sequence length="540" mass="59711">MNRLLTLVALVSLNSCFAQPKNSSLVQKNAENKLVVGIVVDQMRYEYLNRFADRYSEGGFKRLMSQGFNCKNNHYHYASTVTGPGHAHVYSGSVPAVSGIVGNEWFEKISGQGMYVASDSTASVVGEGSDRAGKMSPKNLKVTSITDQLRMATQFGSKVIGVAIKDRGAIMPAGHTGTAYWFDSSTGNWISSTHYMDALPEWATKFNNADKAEAYASLTWNTLYDIETYTASEEDDQPYENTISGETKAVFPHSIKLGSLASTPWGNTLTLDFALEAMKSENLGKGKYTDFLAISFSSPDYAGHAFGPQSVEIEDIYLRLDQDIARLLNELDAQVGEGNYTVFLTADHAVADIPAYLMKNKIPGGLFIGREFQNKVEALLDQEFGDGDWIRAVDNYQIYMNRNLMSEKDVDLEDVFEYLQPILTLEEGVYNLVNLAEGELGGVPPFYQSLLQNLYNPKRTGELMILVEPGWFHGYNKGTTHGTMWAYDTHVPLLWYGYGISNGETVKPTYISDIAATLSQLLGIQEPNGSVGKPIEEVLK</sequence>
<reference evidence="7 8" key="1">
    <citation type="submission" date="2015-07" db="EMBL/GenBank/DDBJ databases">
        <title>The draft genome sequence of Leadbetterella sp. JN14-9.</title>
        <authorList>
            <person name="Liu Y."/>
            <person name="Du J."/>
            <person name="Shao Z."/>
        </authorList>
    </citation>
    <scope>NUCLEOTIDE SEQUENCE [LARGE SCALE GENOMIC DNA]</scope>
    <source>
        <strain evidence="7 8">JN14-9</strain>
    </source>
</reference>
<feature type="binding site" evidence="5">
    <location>
        <begin position="165"/>
        <end position="167"/>
    </location>
    <ligand>
        <name>substrate</name>
    </ligand>
</feature>
<keyword evidence="2" id="KW-0479">Metal-binding</keyword>
<feature type="binding site" evidence="5">
    <location>
        <position position="103"/>
    </location>
    <ligand>
        <name>substrate</name>
    </ligand>
</feature>
<evidence type="ECO:0000313" key="8">
    <source>
        <dbReference type="Proteomes" id="UP000050454"/>
    </source>
</evidence>
<evidence type="ECO:0000256" key="5">
    <source>
        <dbReference type="PIRSR" id="PIRSR031924-51"/>
    </source>
</evidence>
<dbReference type="EMBL" id="LGTQ01000010">
    <property type="protein sequence ID" value="KPM47485.1"/>
    <property type="molecule type" value="Genomic_DNA"/>
</dbReference>
<feature type="chain" id="PRO_5006136102" evidence="6">
    <location>
        <begin position="21"/>
        <end position="540"/>
    </location>
</feature>
<accession>A0A0P7BQN6</accession>
<dbReference type="PANTHER" id="PTHR10151:SF120">
    <property type="entry name" value="BIS(5'-ADENOSYL)-TRIPHOSPHATASE"/>
    <property type="match status" value="1"/>
</dbReference>
<dbReference type="PATRIC" id="fig|1605367.3.peg.55"/>
<dbReference type="STRING" id="1605367.AFM12_13310"/>
<dbReference type="CDD" id="cd16016">
    <property type="entry name" value="AP-SPAP"/>
    <property type="match status" value="1"/>
</dbReference>
<evidence type="ECO:0000256" key="1">
    <source>
        <dbReference type="ARBA" id="ARBA00022553"/>
    </source>
</evidence>
<dbReference type="SUPFAM" id="SSF53649">
    <property type="entry name" value="Alkaline phosphatase-like"/>
    <property type="match status" value="1"/>
</dbReference>
<dbReference type="Gene3D" id="3.40.720.10">
    <property type="entry name" value="Alkaline Phosphatase, subunit A"/>
    <property type="match status" value="1"/>
</dbReference>
<dbReference type="InterPro" id="IPR002591">
    <property type="entry name" value="Phosphodiest/P_Trfase"/>
</dbReference>
<evidence type="ECO:0000256" key="3">
    <source>
        <dbReference type="ARBA" id="ARBA00022729"/>
    </source>
</evidence>
<feature type="signal peptide" evidence="6">
    <location>
        <begin position="1"/>
        <end position="20"/>
    </location>
</feature>
<dbReference type="InterPro" id="IPR017850">
    <property type="entry name" value="Alkaline_phosphatase_core_sf"/>
</dbReference>
<dbReference type="GO" id="GO:0004035">
    <property type="term" value="F:alkaline phosphatase activity"/>
    <property type="evidence" value="ECO:0007669"/>
    <property type="project" value="InterPro"/>
</dbReference>
<evidence type="ECO:0000256" key="6">
    <source>
        <dbReference type="SAM" id="SignalP"/>
    </source>
</evidence>
<proteinExistence type="predicted"/>
<dbReference type="Gene3D" id="3.30.1360.150">
    <property type="match status" value="1"/>
</dbReference>
<protein>
    <submittedName>
        <fullName evidence="7">Nucleotide pyrophosphatase</fullName>
    </submittedName>
</protein>
<dbReference type="OrthoDB" id="9766127at2"/>
<dbReference type="Proteomes" id="UP000050454">
    <property type="component" value="Unassembled WGS sequence"/>
</dbReference>
<keyword evidence="8" id="KW-1185">Reference proteome</keyword>
<comment type="caution">
    <text evidence="7">The sequence shown here is derived from an EMBL/GenBank/DDBJ whole genome shotgun (WGS) entry which is preliminary data.</text>
</comment>
<dbReference type="Pfam" id="PF01663">
    <property type="entry name" value="Phosphodiest"/>
    <property type="match status" value="1"/>
</dbReference>
<evidence type="ECO:0000256" key="4">
    <source>
        <dbReference type="PIRSR" id="PIRSR031924-50"/>
    </source>
</evidence>
<keyword evidence="1 4" id="KW-0597">Phosphoprotein</keyword>
<dbReference type="GO" id="GO:0046872">
    <property type="term" value="F:metal ion binding"/>
    <property type="evidence" value="ECO:0007669"/>
    <property type="project" value="UniProtKB-KW"/>
</dbReference>
<dbReference type="AlphaFoldDB" id="A0A0P7BQN6"/>
<organism evidence="7 8">
    <name type="scientific">Jiulongibacter sediminis</name>
    <dbReference type="NCBI Taxonomy" id="1605367"/>
    <lineage>
        <taxon>Bacteria</taxon>
        <taxon>Pseudomonadati</taxon>
        <taxon>Bacteroidota</taxon>
        <taxon>Cytophagia</taxon>
        <taxon>Cytophagales</taxon>
        <taxon>Leadbetterellaceae</taxon>
        <taxon>Jiulongibacter</taxon>
    </lineage>
</organism>
<evidence type="ECO:0000256" key="2">
    <source>
        <dbReference type="ARBA" id="ARBA00022723"/>
    </source>
</evidence>
<dbReference type="PANTHER" id="PTHR10151">
    <property type="entry name" value="ECTONUCLEOTIDE PYROPHOSPHATASE/PHOSPHODIESTERASE"/>
    <property type="match status" value="1"/>
</dbReference>
<dbReference type="InterPro" id="IPR026263">
    <property type="entry name" value="Alkaline_phosphatase_prok"/>
</dbReference>
<feature type="active site" description="Phosphothreonine intermediate" evidence="4">
    <location>
        <position position="82"/>
    </location>
</feature>
<dbReference type="NCBIfam" id="NF042991">
    <property type="entry name" value="alk_phos_PafA"/>
    <property type="match status" value="1"/>
</dbReference>
<gene>
    <name evidence="7" type="ORF">AFM12_13310</name>
</gene>
<dbReference type="PIRSF" id="PIRSF031924">
    <property type="entry name" value="Pi-irrepressible_AP"/>
    <property type="match status" value="1"/>
</dbReference>
<evidence type="ECO:0000313" key="7">
    <source>
        <dbReference type="EMBL" id="KPM47485.1"/>
    </source>
</evidence>